<sequence>MSNQGDETGGGHPEDALLASAEKLEGLIDLAKREAIGAEQAQKLILPLLETIQKQQQSMVQMRQTLLKVPHSRGDHTDLCRMFHNGLPPEENETCHCHVAEVRTLLKATRAKEAS</sequence>
<proteinExistence type="predicted"/>
<reference evidence="1" key="1">
    <citation type="submission" date="2015-04" db="EMBL/GenBank/DDBJ databases">
        <authorList>
            <person name="Syromyatnikov M.Y."/>
            <person name="Popov V.N."/>
        </authorList>
    </citation>
    <scope>NUCLEOTIDE SEQUENCE</scope>
    <source>
        <strain evidence="1">MO-1</strain>
    </source>
</reference>
<protein>
    <submittedName>
        <fullName evidence="1">Uncharacterized protein</fullName>
    </submittedName>
</protein>
<gene>
    <name evidence="1" type="ORF">MAGMO_1606</name>
</gene>
<name>A0A1S7LFP7_MAGMO</name>
<accession>A0A1S7LFP7</accession>
<dbReference type="EMBL" id="LO017727">
    <property type="protein sequence ID" value="CRH05792.1"/>
    <property type="molecule type" value="Genomic_DNA"/>
</dbReference>
<organism evidence="1">
    <name type="scientific">Magnetococcus massalia (strain MO-1)</name>
    <dbReference type="NCBI Taxonomy" id="451514"/>
    <lineage>
        <taxon>Bacteria</taxon>
        <taxon>Pseudomonadati</taxon>
        <taxon>Pseudomonadota</taxon>
        <taxon>Magnetococcia</taxon>
        <taxon>Magnetococcales</taxon>
        <taxon>Magnetococcaceae</taxon>
        <taxon>Magnetococcus</taxon>
    </lineage>
</organism>
<evidence type="ECO:0000313" key="1">
    <source>
        <dbReference type="EMBL" id="CRH05792.1"/>
    </source>
</evidence>
<dbReference type="AlphaFoldDB" id="A0A1S7LFP7"/>